<dbReference type="Proteomes" id="UP000566819">
    <property type="component" value="Unassembled WGS sequence"/>
</dbReference>
<proteinExistence type="predicted"/>
<dbReference type="AlphaFoldDB" id="A0A8H4RN61"/>
<name>A0A8H4RN61_9HELO</name>
<organism evidence="2 3">
    <name type="scientific">Cudoniella acicularis</name>
    <dbReference type="NCBI Taxonomy" id="354080"/>
    <lineage>
        <taxon>Eukaryota</taxon>
        <taxon>Fungi</taxon>
        <taxon>Dikarya</taxon>
        <taxon>Ascomycota</taxon>
        <taxon>Pezizomycotina</taxon>
        <taxon>Leotiomycetes</taxon>
        <taxon>Helotiales</taxon>
        <taxon>Tricladiaceae</taxon>
        <taxon>Cudoniella</taxon>
    </lineage>
</organism>
<evidence type="ECO:0000256" key="1">
    <source>
        <dbReference type="SAM" id="MobiDB-lite"/>
    </source>
</evidence>
<feature type="compositionally biased region" description="Basic residues" evidence="1">
    <location>
        <begin position="305"/>
        <end position="317"/>
    </location>
</feature>
<gene>
    <name evidence="2" type="ORF">G7Y89_g5509</name>
</gene>
<feature type="region of interest" description="Disordered" evidence="1">
    <location>
        <begin position="52"/>
        <end position="113"/>
    </location>
</feature>
<evidence type="ECO:0000313" key="3">
    <source>
        <dbReference type="Proteomes" id="UP000566819"/>
    </source>
</evidence>
<protein>
    <submittedName>
        <fullName evidence="2">Uncharacterized protein</fullName>
    </submittedName>
</protein>
<accession>A0A8H4RN61</accession>
<comment type="caution">
    <text evidence="2">The sequence shown here is derived from an EMBL/GenBank/DDBJ whole genome shotgun (WGS) entry which is preliminary data.</text>
</comment>
<evidence type="ECO:0000313" key="2">
    <source>
        <dbReference type="EMBL" id="KAF4632618.1"/>
    </source>
</evidence>
<dbReference type="EMBL" id="JAAMPI010000331">
    <property type="protein sequence ID" value="KAF4632618.1"/>
    <property type="molecule type" value="Genomic_DNA"/>
</dbReference>
<feature type="region of interest" description="Disordered" evidence="1">
    <location>
        <begin position="187"/>
        <end position="416"/>
    </location>
</feature>
<keyword evidence="3" id="KW-1185">Reference proteome</keyword>
<feature type="compositionally biased region" description="Polar residues" evidence="1">
    <location>
        <begin position="394"/>
        <end position="408"/>
    </location>
</feature>
<feature type="compositionally biased region" description="Polar residues" evidence="1">
    <location>
        <begin position="277"/>
        <end position="289"/>
    </location>
</feature>
<dbReference type="OrthoDB" id="5401786at2759"/>
<sequence length="416" mass="45921">MSKIPIGGTEEKQAIETVKKRWVEQGIWKDEWDEMAAGRYRNIGRWKHEELLELGSESETDTETESPPPSFSIFGMPQKPPQPKPRQPKPRRPTSDDEKRRIAERRVVQKREREASRPYHQFIYQISKERELIQDESANWGGADAADINTRAYENVKNTWTKRGIWNGRWGMLPGMLWKHEEPLEEEAADDPAPIPANPLVNGSHEAGEALPRRIFGSPSPIASNHHQTSGIMSTSQQGPPADVDSARLENSDAECSPSTSNSPRPKTGKRVLRPMTGQTSRPNGQPAASISLGPVHPSKVSKATGKKRPGPRRRPNASHDVSSGDAPLLSGPDIAEKPPQTASVPPRRSKRIQPPKPSKIKDSTGIASTDSLKTIARSRPKRKVAGNPISMVSAATQGISKRQQSKLTRGKARKG</sequence>
<feature type="compositionally biased region" description="Basic and acidic residues" evidence="1">
    <location>
        <begin position="93"/>
        <end position="113"/>
    </location>
</feature>
<reference evidence="2 3" key="1">
    <citation type="submission" date="2020-03" db="EMBL/GenBank/DDBJ databases">
        <title>Draft Genome Sequence of Cudoniella acicularis.</title>
        <authorList>
            <person name="Buettner E."/>
            <person name="Kellner H."/>
        </authorList>
    </citation>
    <scope>NUCLEOTIDE SEQUENCE [LARGE SCALE GENOMIC DNA]</scope>
    <source>
        <strain evidence="2 3">DSM 108380</strain>
    </source>
</reference>
<feature type="compositionally biased region" description="Polar residues" evidence="1">
    <location>
        <begin position="221"/>
        <end position="239"/>
    </location>
</feature>